<reference evidence="2" key="1">
    <citation type="journal article" date="2019" name="Int. J. Syst. Evol. Microbiol.">
        <title>The Global Catalogue of Microorganisms (GCM) 10K type strain sequencing project: providing services to taxonomists for standard genome sequencing and annotation.</title>
        <authorList>
            <consortium name="The Broad Institute Genomics Platform"/>
            <consortium name="The Broad Institute Genome Sequencing Center for Infectious Disease"/>
            <person name="Wu L."/>
            <person name="Ma J."/>
        </authorList>
    </citation>
    <scope>NUCLEOTIDE SEQUENCE [LARGE SCALE GENOMIC DNA]</scope>
    <source>
        <strain evidence="2">JCM 17759</strain>
    </source>
</reference>
<dbReference type="SUPFAM" id="SSF51556">
    <property type="entry name" value="Metallo-dependent hydrolases"/>
    <property type="match status" value="1"/>
</dbReference>
<keyword evidence="2" id="KW-1185">Reference proteome</keyword>
<accession>A0ABP8NS38</accession>
<dbReference type="InterPro" id="IPR008257">
    <property type="entry name" value="Pept_M19"/>
</dbReference>
<gene>
    <name evidence="1" type="ORF">GCM10023156_64590</name>
</gene>
<sequence length="443" mass="48875">MFDRRQFIGSLAGTAALTVSSRLVGAAESVTRDPVSDLTTRLNPKIDKSREVALGLLKPSAAELERGLKLHAESIVFDAYGFGPRAAIDGAEFAAQAEAGASVEELKDLREEMTMTRFVTDPVEQQEFRDAWRASGVTCVFNNAGEEGQDPLRLIKRLARHTYATDLMRGFVSKAAVPSDVTTAKQEGRHCYYFTGNGVPLAQQWLSVEDELRYVRIFHQLGIRMMHLTYQRRNMIGDGCGEKSNAGLSDFGHSAIAEMNRVGVIPDCAHSGWQTSLEAAQSSSRPVVASHSTCETLYSHFRSKPDNVIKAIVDSGGYIGMCCIPRYLGGDGNINALLDHIDYVIKKFGPDAVAIGTDVSYTSQASVAEQAKVPKRSRQREEFRMLWPKDNFKTTAAMNESVAWTNWPLYTVGLVQRGHSDEVIRKVIGGNVMRVLEQSMESR</sequence>
<dbReference type="EMBL" id="BAABGA010000114">
    <property type="protein sequence ID" value="GAA4470801.1"/>
    <property type="molecule type" value="Genomic_DNA"/>
</dbReference>
<evidence type="ECO:0000313" key="1">
    <source>
        <dbReference type="EMBL" id="GAA4470801.1"/>
    </source>
</evidence>
<protein>
    <recommendedName>
        <fullName evidence="3">Membrane dipeptidase (Peptidase family M19)</fullName>
    </recommendedName>
</protein>
<dbReference type="RefSeq" id="WP_345327813.1">
    <property type="nucleotide sequence ID" value="NZ_BAABGA010000114.1"/>
</dbReference>
<name>A0ABP8NS38_9BACT</name>
<dbReference type="PROSITE" id="PS51365">
    <property type="entry name" value="RENAL_DIPEPTIDASE_2"/>
    <property type="match status" value="1"/>
</dbReference>
<dbReference type="PANTHER" id="PTHR10443:SF12">
    <property type="entry name" value="DIPEPTIDASE"/>
    <property type="match status" value="1"/>
</dbReference>
<proteinExistence type="predicted"/>
<evidence type="ECO:0008006" key="3">
    <source>
        <dbReference type="Google" id="ProtNLM"/>
    </source>
</evidence>
<dbReference type="PANTHER" id="PTHR10443">
    <property type="entry name" value="MICROSOMAL DIPEPTIDASE"/>
    <property type="match status" value="1"/>
</dbReference>
<dbReference type="Pfam" id="PF01244">
    <property type="entry name" value="Peptidase_M19"/>
    <property type="match status" value="1"/>
</dbReference>
<dbReference type="InterPro" id="IPR032466">
    <property type="entry name" value="Metal_Hydrolase"/>
</dbReference>
<dbReference type="Gene3D" id="3.20.20.140">
    <property type="entry name" value="Metal-dependent hydrolases"/>
    <property type="match status" value="1"/>
</dbReference>
<comment type="caution">
    <text evidence="1">The sequence shown here is derived from an EMBL/GenBank/DDBJ whole genome shotgun (WGS) entry which is preliminary data.</text>
</comment>
<evidence type="ECO:0000313" key="2">
    <source>
        <dbReference type="Proteomes" id="UP001500840"/>
    </source>
</evidence>
<organism evidence="1 2">
    <name type="scientific">Novipirellula rosea</name>
    <dbReference type="NCBI Taxonomy" id="1031540"/>
    <lineage>
        <taxon>Bacteria</taxon>
        <taxon>Pseudomonadati</taxon>
        <taxon>Planctomycetota</taxon>
        <taxon>Planctomycetia</taxon>
        <taxon>Pirellulales</taxon>
        <taxon>Pirellulaceae</taxon>
        <taxon>Novipirellula</taxon>
    </lineage>
</organism>
<dbReference type="Proteomes" id="UP001500840">
    <property type="component" value="Unassembled WGS sequence"/>
</dbReference>